<reference evidence="2" key="1">
    <citation type="submission" date="2020-11" db="EMBL/GenBank/DDBJ databases">
        <authorList>
            <consortium name="DOE Joint Genome Institute"/>
            <person name="Ahrendt S."/>
            <person name="Riley R."/>
            <person name="Andreopoulos W."/>
            <person name="LaButti K."/>
            <person name="Pangilinan J."/>
            <person name="Ruiz-duenas F.J."/>
            <person name="Barrasa J.M."/>
            <person name="Sanchez-Garcia M."/>
            <person name="Camarero S."/>
            <person name="Miyauchi S."/>
            <person name="Serrano A."/>
            <person name="Linde D."/>
            <person name="Babiker R."/>
            <person name="Drula E."/>
            <person name="Ayuso-Fernandez I."/>
            <person name="Pacheco R."/>
            <person name="Padilla G."/>
            <person name="Ferreira P."/>
            <person name="Barriuso J."/>
            <person name="Kellner H."/>
            <person name="Castanera R."/>
            <person name="Alfaro M."/>
            <person name="Ramirez L."/>
            <person name="Pisabarro A.G."/>
            <person name="Kuo A."/>
            <person name="Tritt A."/>
            <person name="Lipzen A."/>
            <person name="He G."/>
            <person name="Yan M."/>
            <person name="Ng V."/>
            <person name="Cullen D."/>
            <person name="Martin F."/>
            <person name="Rosso M.-N."/>
            <person name="Henrissat B."/>
            <person name="Hibbett D."/>
            <person name="Martinez A.T."/>
            <person name="Grigoriev I.V."/>
        </authorList>
    </citation>
    <scope>NUCLEOTIDE SEQUENCE</scope>
    <source>
        <strain evidence="2">AH 44721</strain>
    </source>
</reference>
<feature type="region of interest" description="Disordered" evidence="1">
    <location>
        <begin position="242"/>
        <end position="262"/>
    </location>
</feature>
<feature type="compositionally biased region" description="Polar residues" evidence="1">
    <location>
        <begin position="114"/>
        <end position="124"/>
    </location>
</feature>
<sequence length="262" mass="29239">MFISKLCLSVSARPLAVWIMVELIECLVNQRAAKSIIEPMRSMLCMKIELGDLRMHRTQLEEITSFLSANTLADNVSGTSAGAGGHLWARCTPEGDDYSDETLPDNDTLHEHSGTSTRKSQTVRSQRDCKQKKARSPSPHASPWPTTQEVRIVSLLSVLCNEVDKFGKEVSSQLDRLEPPSFSGPPPPIPLVSSFEELQSFKDHLRSITLRGQNSVMLQQDISKTLHLIEESLEGGEKQWNQELEKIRKEQSPQQGIAFDTG</sequence>
<evidence type="ECO:0000313" key="2">
    <source>
        <dbReference type="EMBL" id="KAF8878987.1"/>
    </source>
</evidence>
<comment type="caution">
    <text evidence="2">The sequence shown here is derived from an EMBL/GenBank/DDBJ whole genome shotgun (WGS) entry which is preliminary data.</text>
</comment>
<proteinExistence type="predicted"/>
<feature type="region of interest" description="Disordered" evidence="1">
    <location>
        <begin position="98"/>
        <end position="146"/>
    </location>
</feature>
<gene>
    <name evidence="2" type="ORF">CPB84DRAFT_1751769</name>
</gene>
<evidence type="ECO:0000256" key="1">
    <source>
        <dbReference type="SAM" id="MobiDB-lite"/>
    </source>
</evidence>
<name>A0A9P5NEL7_GYMJU</name>
<keyword evidence="3" id="KW-1185">Reference proteome</keyword>
<accession>A0A9P5NEL7</accession>
<dbReference type="Proteomes" id="UP000724874">
    <property type="component" value="Unassembled WGS sequence"/>
</dbReference>
<dbReference type="AlphaFoldDB" id="A0A9P5NEL7"/>
<protein>
    <submittedName>
        <fullName evidence="2">Uncharacterized protein</fullName>
    </submittedName>
</protein>
<evidence type="ECO:0000313" key="3">
    <source>
        <dbReference type="Proteomes" id="UP000724874"/>
    </source>
</evidence>
<dbReference type="EMBL" id="JADNYJ010000153">
    <property type="protein sequence ID" value="KAF8878987.1"/>
    <property type="molecule type" value="Genomic_DNA"/>
</dbReference>
<organism evidence="2 3">
    <name type="scientific">Gymnopilus junonius</name>
    <name type="common">Spectacular rustgill mushroom</name>
    <name type="synonym">Gymnopilus spectabilis subsp. junonius</name>
    <dbReference type="NCBI Taxonomy" id="109634"/>
    <lineage>
        <taxon>Eukaryota</taxon>
        <taxon>Fungi</taxon>
        <taxon>Dikarya</taxon>
        <taxon>Basidiomycota</taxon>
        <taxon>Agaricomycotina</taxon>
        <taxon>Agaricomycetes</taxon>
        <taxon>Agaricomycetidae</taxon>
        <taxon>Agaricales</taxon>
        <taxon>Agaricineae</taxon>
        <taxon>Hymenogastraceae</taxon>
        <taxon>Gymnopilus</taxon>
    </lineage>
</organism>